<dbReference type="PANTHER" id="PTHR37031">
    <property type="entry name" value="METALLOPHOSPHATASE BINDING DOMAIN PROTEIN"/>
    <property type="match status" value="1"/>
</dbReference>
<feature type="region of interest" description="Disordered" evidence="1">
    <location>
        <begin position="1539"/>
        <end position="1559"/>
    </location>
</feature>
<reference evidence="5" key="1">
    <citation type="journal article" date="2019" name="Int. J. Syst. Evol. Microbiol.">
        <title>The Global Catalogue of Microorganisms (GCM) 10K type strain sequencing project: providing services to taxonomists for standard genome sequencing and annotation.</title>
        <authorList>
            <consortium name="The Broad Institute Genomics Platform"/>
            <consortium name="The Broad Institute Genome Sequencing Center for Infectious Disease"/>
            <person name="Wu L."/>
            <person name="Ma J."/>
        </authorList>
    </citation>
    <scope>NUCLEOTIDE SEQUENCE [LARGE SCALE GENOMIC DNA]</scope>
    <source>
        <strain evidence="5">JCM 6305</strain>
    </source>
</reference>
<dbReference type="Pfam" id="PF01471">
    <property type="entry name" value="PG_binding_1"/>
    <property type="match status" value="1"/>
</dbReference>
<dbReference type="InterPro" id="IPR038607">
    <property type="entry name" value="PhoD-like_sf"/>
</dbReference>
<dbReference type="EMBL" id="BAAASZ010000043">
    <property type="protein sequence ID" value="GAA2463491.1"/>
    <property type="molecule type" value="Genomic_DNA"/>
</dbReference>
<feature type="region of interest" description="Disordered" evidence="1">
    <location>
        <begin position="1468"/>
        <end position="1501"/>
    </location>
</feature>
<dbReference type="Pfam" id="PF25077">
    <property type="entry name" value="DUF7800"/>
    <property type="match status" value="1"/>
</dbReference>
<name>A0ABP5XVX9_9ACTN</name>
<dbReference type="PANTHER" id="PTHR37031:SF2">
    <property type="entry name" value="PHOD-LIKE PHOSPHATASE METALLOPHOSPHATASE DOMAIN-CONTAINING PROTEIN"/>
    <property type="match status" value="1"/>
</dbReference>
<comment type="caution">
    <text evidence="4">The sequence shown here is derived from an EMBL/GenBank/DDBJ whole genome shotgun (WGS) entry which is preliminary data.</text>
</comment>
<protein>
    <submittedName>
        <fullName evidence="4">Uncharacterized protein</fullName>
    </submittedName>
</protein>
<dbReference type="InterPro" id="IPR056702">
    <property type="entry name" value="DUF7800"/>
</dbReference>
<dbReference type="InterPro" id="IPR002477">
    <property type="entry name" value="Peptidoglycan-bd-like"/>
</dbReference>
<dbReference type="Proteomes" id="UP001501638">
    <property type="component" value="Unassembled WGS sequence"/>
</dbReference>
<accession>A0ABP5XVX9</accession>
<evidence type="ECO:0000313" key="5">
    <source>
        <dbReference type="Proteomes" id="UP001501638"/>
    </source>
</evidence>
<evidence type="ECO:0000259" key="2">
    <source>
        <dbReference type="Pfam" id="PF01471"/>
    </source>
</evidence>
<proteinExistence type="predicted"/>
<dbReference type="RefSeq" id="WP_344328310.1">
    <property type="nucleotide sequence ID" value="NZ_BAAASZ010000043.1"/>
</dbReference>
<organism evidence="4 5">
    <name type="scientific">Streptomyces macrosporus</name>
    <dbReference type="NCBI Taxonomy" id="44032"/>
    <lineage>
        <taxon>Bacteria</taxon>
        <taxon>Bacillati</taxon>
        <taxon>Actinomycetota</taxon>
        <taxon>Actinomycetes</taxon>
        <taxon>Kitasatosporales</taxon>
        <taxon>Streptomycetaceae</taxon>
        <taxon>Streptomyces</taxon>
    </lineage>
</organism>
<gene>
    <name evidence="4" type="ORF">GCM10010405_55000</name>
</gene>
<feature type="domain" description="Peptidoglycan binding-like" evidence="2">
    <location>
        <begin position="854"/>
        <end position="891"/>
    </location>
</feature>
<dbReference type="Gene3D" id="3.60.21.70">
    <property type="entry name" value="PhoD-like phosphatase"/>
    <property type="match status" value="1"/>
</dbReference>
<feature type="domain" description="DUF7800" evidence="3">
    <location>
        <begin position="14"/>
        <end position="108"/>
    </location>
</feature>
<evidence type="ECO:0000256" key="1">
    <source>
        <dbReference type="SAM" id="MobiDB-lite"/>
    </source>
</evidence>
<keyword evidence="5" id="KW-1185">Reference proteome</keyword>
<feature type="region of interest" description="Disordered" evidence="1">
    <location>
        <begin position="1052"/>
        <end position="1073"/>
    </location>
</feature>
<sequence length="1559" mass="170607">MPPASWDVAALPLVLAGPVVRRVDENSATVWVALKAPRKVTLEVYEGATGDPAATLRLRGTRVTARIGEHLHVVAVTATGDALRPGTLHRYAMRFAEDTATPTAPAPATAPDLFAAGVVAATVEEARRRLVYSEAPGAPAAPGFVTPPATVDKLRVFHTSNRKPHGEGPDALSLLDQVLRADAGSTERRPQQLFLTGDQIYADDVAEAMLHLCTTRGRALLGRDETFPGLADPERALHPGFRGKPARELFKVTAHRCDSHLLRFSEFCAMYLLAWSDVLWPTVPDGPGGGPATLFAEVHPDVAAALGVPEGERLPEEVVGPDYWNGLDAVRKRFVGEAGRLDVFRQNLVAVRRVLANVPTYTALDGHDVTDGWFGTARSVTELSGSPLGRRLLGNALAAYAVFQGWGNTPEQFAAEGPAGAPGRTLLAALAAPDHTADAPAREIALRTGVPRGLTAGSVDREPGALTWHYTIAWRAHQVCVPDTRTDRFYPGGPDSPSALLYGDRPFAAMVDPAADTGLDNITLVVSPAPVVGHPYLAGFAGPALRALRADAADLVADHDGWGHRKLAFEALVARLLTRPGADGTGVRRRRVVALSGDTRFGFAARLSYEATAAFQRPGTGPVRGVLAQLNGGPAHDEYDGSLFLHSNGFQERSKAIPAVRRVAWANPDEQVIDAGLEPDPARPGRFVRWRAKGFPAVTDITAAHTLERNPDWRYRVDFYRHEDPDRLRPPTGAPQPVTFPPEDAAVRRRSLRWYVRAAQNHSGYRDRFGEGKQLVGRNNLGEIQFVWKDGDAKSVVQTLWWRIPGESEGAPLTRFSVPLDVGQPPSLPVENLPELYRDRNLEEGQFDAGEDHDILDLQRDLQELGFLIVLDRTGRFDRSVRWAVRELQTYAKRGRIARVAGAFTRLAAAPGRADTTLTVESAEGFPAAPFRIRVGFENLEVTEVAGNQWTVVRAKDDTGAAAYPVGEGVTWLPRDVSVPDDQQWYGYASALESVEVPEARRYTGQVSGCVDGATREIIARWKVNRWRCPVVVESWVVNAAGAKQRVQTIERRAATADAPERPARPADNIWRWDDTTNPDGVRLRTHVRDFSDRWTRPAARPADTAERDRCTAIGRRTTYKDPRAAAGDPARPMSGPVALPERNDCWPEAEILPERLIGRPLAELPARTLATFKVIRAVAEVEALGFFDAVNCYDHAFASLGLCHWTLGARIWQPNVAGRPPREQWNVDEGELWAFLAYLRTRDEAAFNQLVGDCGIAPDRTWIGDGKTAAPGQASLWVRDLRKYTAYGTATDRTGTARPLTGFTAPAGSNVLTYRRYGELEFFKTWHWFHRFVMAGRTSAPFQRAMWDMARMRLRDVLSTPWNAPGAAADNPAPMDPGVTVGDVFRSEKTIALVHRWHVFSPANVARDGSTGVAATALQRVVVTARTNRPDLVWGTNPRPWTADHQEALAAAILERCPDPVPAAGIAPADDDPTDAEVPQPAEPHPAHHGGHRHSRDPGHTLRYVEDWPYWYAPTATPAEQQARNPRDYTLPLGDLAADQATLRTEPDFQLDTDGLPA</sequence>
<evidence type="ECO:0000313" key="4">
    <source>
        <dbReference type="EMBL" id="GAA2463491.1"/>
    </source>
</evidence>
<evidence type="ECO:0000259" key="3">
    <source>
        <dbReference type="Pfam" id="PF25077"/>
    </source>
</evidence>